<evidence type="ECO:0000313" key="3">
    <source>
        <dbReference type="Proteomes" id="UP000603715"/>
    </source>
</evidence>
<dbReference type="Gene3D" id="1.20.1290.30">
    <property type="match status" value="1"/>
</dbReference>
<dbReference type="EMBL" id="JACXXP010000014">
    <property type="protein sequence ID" value="MBD3905413.1"/>
    <property type="molecule type" value="Genomic_DNA"/>
</dbReference>
<proteinExistence type="predicted"/>
<organism evidence="2 4">
    <name type="scientific">Chryseobacterium muglaense</name>
    <dbReference type="NCBI Taxonomy" id="2893752"/>
    <lineage>
        <taxon>Bacteria</taxon>
        <taxon>Pseudomonadati</taxon>
        <taxon>Bacteroidota</taxon>
        <taxon>Flavobacteriia</taxon>
        <taxon>Flavobacteriales</taxon>
        <taxon>Weeksellaceae</taxon>
        <taxon>Chryseobacterium group</taxon>
        <taxon>Chryseobacterium</taxon>
    </lineage>
</organism>
<accession>A0A9Q3YVH5</accession>
<gene>
    <name evidence="1" type="ORF">IEW27_12550</name>
    <name evidence="2" type="ORF">LNP80_21880</name>
</gene>
<reference evidence="2" key="1">
    <citation type="submission" date="2021-11" db="EMBL/GenBank/DDBJ databases">
        <title>Description of novel Chryseobacterium species.</title>
        <authorList>
            <person name="Saticioglu I.B."/>
            <person name="Ay H."/>
            <person name="Altun S."/>
            <person name="Duman M."/>
        </authorList>
    </citation>
    <scope>NUCLEOTIDE SEQUENCE</scope>
    <source>
        <strain evidence="2">C-39</strain>
    </source>
</reference>
<dbReference type="AlphaFoldDB" id="A0A9Q3YVH5"/>
<evidence type="ECO:0000313" key="1">
    <source>
        <dbReference type="EMBL" id="MBD3905413.1"/>
    </source>
</evidence>
<dbReference type="EMBL" id="JAJJML010000001">
    <property type="protein sequence ID" value="MCC9036862.1"/>
    <property type="molecule type" value="Genomic_DNA"/>
</dbReference>
<dbReference type="RefSeq" id="WP_191179905.1">
    <property type="nucleotide sequence ID" value="NZ_JACXXP010000014.1"/>
</dbReference>
<evidence type="ECO:0000313" key="4">
    <source>
        <dbReference type="Proteomes" id="UP001107960"/>
    </source>
</evidence>
<protein>
    <submittedName>
        <fullName evidence="2">Uncharacterized protein</fullName>
    </submittedName>
</protein>
<name>A0A9Q3YVH5_9FLAO</name>
<reference evidence="1" key="3">
    <citation type="submission" date="2024-05" db="EMBL/GenBank/DDBJ databases">
        <title>Description of novel Chryseobacterium sp. strain C-2.</title>
        <authorList>
            <person name="Saticioglu I.B."/>
        </authorList>
    </citation>
    <scope>NUCLEOTIDE SEQUENCE</scope>
    <source>
        <strain evidence="1">C-2</strain>
    </source>
</reference>
<dbReference type="InterPro" id="IPR037210">
    <property type="entry name" value="YoaC-like_sf"/>
</dbReference>
<dbReference type="Proteomes" id="UP000603715">
    <property type="component" value="Unassembled WGS sequence"/>
</dbReference>
<evidence type="ECO:0000313" key="2">
    <source>
        <dbReference type="EMBL" id="MCC9036862.1"/>
    </source>
</evidence>
<sequence length="256" mass="29283">MATNFYFFDTEGNDDESYNKALHFAEKLIKASNGLRRIIYLVPSKNSTGWLDRLYGVQTVKKMFNGVNLSGATVKIETIRTYTNSYNDPSDVVICCGLNSEEIFKVQDYRHVDTIIAIPWQKENTDSWIKTAKAKKINEDLSIDKEFISTAYPEPTEIVKKAFKELTSAINTSTGINHPSDNARAKTYVRALHKYEPELNCDIVCSYLINELGWKVSHSDDIRKLIDTLNNGKYFKGGEKTGLQIHYKRWKNEADD</sequence>
<comment type="caution">
    <text evidence="2">The sequence shown here is derived from an EMBL/GenBank/DDBJ whole genome shotgun (WGS) entry which is preliminary data.</text>
</comment>
<dbReference type="Proteomes" id="UP001107960">
    <property type="component" value="Unassembled WGS sequence"/>
</dbReference>
<keyword evidence="3" id="KW-1185">Reference proteome</keyword>
<reference evidence="3" key="2">
    <citation type="submission" date="2023-07" db="EMBL/GenBank/DDBJ databases">
        <title>Description of novel Chryseobacterium sp. strain C-2.</title>
        <authorList>
            <person name="Saticioglu I.B."/>
        </authorList>
    </citation>
    <scope>NUCLEOTIDE SEQUENCE [LARGE SCALE GENOMIC DNA]</scope>
    <source>
        <strain evidence="3">C-2</strain>
    </source>
</reference>